<dbReference type="Proteomes" id="UP000053825">
    <property type="component" value="Unassembled WGS sequence"/>
</dbReference>
<dbReference type="InterPro" id="IPR003172">
    <property type="entry name" value="ML_dom"/>
</dbReference>
<dbReference type="Pfam" id="PF02221">
    <property type="entry name" value="E1_DerP2_DerF2"/>
    <property type="match status" value="1"/>
</dbReference>
<dbReference type="SMART" id="SM00737">
    <property type="entry name" value="ML"/>
    <property type="match status" value="1"/>
</dbReference>
<evidence type="ECO:0000259" key="4">
    <source>
        <dbReference type="SMART" id="SM00737"/>
    </source>
</evidence>
<comment type="similarity">
    <text evidence="2">Belongs to the NPC2 family.</text>
</comment>
<dbReference type="FunFam" id="2.60.40.770:FF:000001">
    <property type="entry name" value="NPC intracellular cholesterol transporter 2"/>
    <property type="match status" value="1"/>
</dbReference>
<dbReference type="InterPro" id="IPR014756">
    <property type="entry name" value="Ig_E-set"/>
</dbReference>
<dbReference type="AlphaFoldDB" id="A0A0L7QMI2"/>
<evidence type="ECO:0000256" key="2">
    <source>
        <dbReference type="ARBA" id="ARBA00006370"/>
    </source>
</evidence>
<sequence>MQSSFLPCDGKPGPNSVEILGCKTLPCNLKRGTIVEGSIVFTASASTKTLRPDVDVQLGNMHVKYPFPEQNACKGLVSGSCPLEKGEVSTYFMRMPIERAYPKIGLTIQFALVDEHNNYQMCFKIPAKVVD</sequence>
<dbReference type="InterPro" id="IPR039670">
    <property type="entry name" value="NPC2-like"/>
</dbReference>
<evidence type="ECO:0000256" key="1">
    <source>
        <dbReference type="ARBA" id="ARBA00004613"/>
    </source>
</evidence>
<dbReference type="PANTHER" id="PTHR11306">
    <property type="entry name" value="NIEMANN PICK TYPE C2 PROTEIN NPC2-RELATED"/>
    <property type="match status" value="1"/>
</dbReference>
<organism evidence="5 6">
    <name type="scientific">Habropoda laboriosa</name>
    <dbReference type="NCBI Taxonomy" id="597456"/>
    <lineage>
        <taxon>Eukaryota</taxon>
        <taxon>Metazoa</taxon>
        <taxon>Ecdysozoa</taxon>
        <taxon>Arthropoda</taxon>
        <taxon>Hexapoda</taxon>
        <taxon>Insecta</taxon>
        <taxon>Pterygota</taxon>
        <taxon>Neoptera</taxon>
        <taxon>Endopterygota</taxon>
        <taxon>Hymenoptera</taxon>
        <taxon>Apocrita</taxon>
        <taxon>Aculeata</taxon>
        <taxon>Apoidea</taxon>
        <taxon>Anthophila</taxon>
        <taxon>Apidae</taxon>
        <taxon>Habropoda</taxon>
    </lineage>
</organism>
<dbReference type="Gene3D" id="2.60.40.770">
    <property type="match status" value="1"/>
</dbReference>
<gene>
    <name evidence="5" type="ORF">WH47_09727</name>
</gene>
<proteinExistence type="inferred from homology"/>
<reference evidence="5 6" key="1">
    <citation type="submission" date="2015-07" db="EMBL/GenBank/DDBJ databases">
        <title>The genome of Habropoda laboriosa.</title>
        <authorList>
            <person name="Pan H."/>
            <person name="Kapheim K."/>
        </authorList>
    </citation>
    <scope>NUCLEOTIDE SEQUENCE [LARGE SCALE GENOMIC DNA]</scope>
    <source>
        <strain evidence="5">0110345459</strain>
    </source>
</reference>
<protein>
    <submittedName>
        <fullName evidence="5">Epididymal secretory protein E1</fullName>
    </submittedName>
</protein>
<dbReference type="SUPFAM" id="SSF81296">
    <property type="entry name" value="E set domains"/>
    <property type="match status" value="1"/>
</dbReference>
<evidence type="ECO:0000313" key="6">
    <source>
        <dbReference type="Proteomes" id="UP000053825"/>
    </source>
</evidence>
<keyword evidence="3" id="KW-0964">Secreted</keyword>
<dbReference type="GO" id="GO:0032934">
    <property type="term" value="F:sterol binding"/>
    <property type="evidence" value="ECO:0007669"/>
    <property type="project" value="InterPro"/>
</dbReference>
<dbReference type="STRING" id="597456.A0A0L7QMI2"/>
<comment type="subcellular location">
    <subcellularLocation>
        <location evidence="1">Secreted</location>
    </subcellularLocation>
</comment>
<dbReference type="EMBL" id="KQ414894">
    <property type="protein sequence ID" value="KOC59746.1"/>
    <property type="molecule type" value="Genomic_DNA"/>
</dbReference>
<evidence type="ECO:0000256" key="3">
    <source>
        <dbReference type="ARBA" id="ARBA00022525"/>
    </source>
</evidence>
<dbReference type="GO" id="GO:0015918">
    <property type="term" value="P:sterol transport"/>
    <property type="evidence" value="ECO:0007669"/>
    <property type="project" value="InterPro"/>
</dbReference>
<accession>A0A0L7QMI2</accession>
<dbReference type="GO" id="GO:0005576">
    <property type="term" value="C:extracellular region"/>
    <property type="evidence" value="ECO:0007669"/>
    <property type="project" value="UniProtKB-SubCell"/>
</dbReference>
<dbReference type="OrthoDB" id="6489092at2759"/>
<name>A0A0L7QMI2_9HYME</name>
<feature type="domain" description="MD-2-related lipid-recognition" evidence="4">
    <location>
        <begin position="5"/>
        <end position="127"/>
    </location>
</feature>
<keyword evidence="6" id="KW-1185">Reference proteome</keyword>
<dbReference type="PANTHER" id="PTHR11306:SF68">
    <property type="entry name" value="NPC INTRACELLULAR CHOLESTEROL TRANSPORTER 2"/>
    <property type="match status" value="1"/>
</dbReference>
<evidence type="ECO:0000313" key="5">
    <source>
        <dbReference type="EMBL" id="KOC59746.1"/>
    </source>
</evidence>